<evidence type="ECO:0000256" key="3">
    <source>
        <dbReference type="ARBA" id="ARBA00004857"/>
    </source>
</evidence>
<evidence type="ECO:0000256" key="4">
    <source>
        <dbReference type="ARBA" id="ARBA00008426"/>
    </source>
</evidence>
<comment type="similarity">
    <text evidence="4 11">Belongs to the transaldolase family. Type 2 subfamily.</text>
</comment>
<keyword evidence="6 11" id="KW-0963">Cytoplasm</keyword>
<dbReference type="GO" id="GO:0005737">
    <property type="term" value="C:cytoplasm"/>
    <property type="evidence" value="ECO:0007669"/>
    <property type="project" value="UniProtKB-SubCell"/>
</dbReference>
<dbReference type="Proteomes" id="UP000317835">
    <property type="component" value="Chromosome"/>
</dbReference>
<keyword evidence="13" id="KW-1185">Reference proteome</keyword>
<reference evidence="12 13" key="1">
    <citation type="submission" date="2019-02" db="EMBL/GenBank/DDBJ databases">
        <title>Deep-cultivation of Planctomycetes and their phenomic and genomic characterization uncovers novel biology.</title>
        <authorList>
            <person name="Wiegand S."/>
            <person name="Jogler M."/>
            <person name="Boedeker C."/>
            <person name="Pinto D."/>
            <person name="Vollmers J."/>
            <person name="Rivas-Marin E."/>
            <person name="Kohn T."/>
            <person name="Peeters S.H."/>
            <person name="Heuer A."/>
            <person name="Rast P."/>
            <person name="Oberbeckmann S."/>
            <person name="Bunk B."/>
            <person name="Jeske O."/>
            <person name="Meyerdierks A."/>
            <person name="Storesund J.E."/>
            <person name="Kallscheuer N."/>
            <person name="Luecker S."/>
            <person name="Lage O.M."/>
            <person name="Pohl T."/>
            <person name="Merkel B.J."/>
            <person name="Hornburger P."/>
            <person name="Mueller R.-W."/>
            <person name="Bruemmer F."/>
            <person name="Labrenz M."/>
            <person name="Spormann A.M."/>
            <person name="Op den Camp H."/>
            <person name="Overmann J."/>
            <person name="Amann R."/>
            <person name="Jetten M.S.M."/>
            <person name="Mascher T."/>
            <person name="Medema M.H."/>
            <person name="Devos D.P."/>
            <person name="Kaster A.-K."/>
            <person name="Ovreas L."/>
            <person name="Rohde M."/>
            <person name="Galperin M.Y."/>
            <person name="Jogler C."/>
        </authorList>
    </citation>
    <scope>NUCLEOTIDE SEQUENCE [LARGE SCALE GENOMIC DNA]</scope>
    <source>
        <strain evidence="12 13">ElP</strain>
    </source>
</reference>
<gene>
    <name evidence="11 12" type="primary">tal</name>
    <name evidence="12" type="ORF">ElP_60690</name>
</gene>
<comment type="subcellular location">
    <subcellularLocation>
        <location evidence="2 11">Cytoplasm</location>
    </subcellularLocation>
</comment>
<sequence length="382" mass="41583">MATAAATPLTKLQALKQSVWMDFMSRQFVRQGELARLIEDDGLQGATSNPTIFEKAIGHSADYDDDTRALVAEGADVDHIYEALVVEDIRGALDLFRPVYDRTDGLDGYVSLEVSPLLALEREKTATEAKHYWGKLDRPNAMIKIPGTEQCVPAIEDSLADGLNINVTLLFSVEAYEAVAHAYIRALRRRVEAGRPIDHVASVASFFVSRIDAEVDGRLDAIIAKESDAGRKAKLEALKGKAAIANAKIAYESFGKIFSGPEWQALAAKGAKPQRLLWASVGTKNPSYPDTLYIDELIGPDTVSTMPPETYQAFRDHGRVVDSPPLTADTAAAHEVMADLAGAGVDFKDVTDHLLKDGVQKFAKSFDDLLGAVRGKREQLAK</sequence>
<evidence type="ECO:0000256" key="7">
    <source>
        <dbReference type="ARBA" id="ARBA00022679"/>
    </source>
</evidence>
<dbReference type="CDD" id="cd00955">
    <property type="entry name" value="Transaldolase_like"/>
    <property type="match status" value="1"/>
</dbReference>
<dbReference type="PANTHER" id="PTHR10683:SF31">
    <property type="entry name" value="TRANSALDOLASE"/>
    <property type="match status" value="1"/>
</dbReference>
<evidence type="ECO:0000256" key="9">
    <source>
        <dbReference type="ARBA" id="ARBA00023270"/>
    </source>
</evidence>
<name>A0A518HB88_9BACT</name>
<comment type="catalytic activity">
    <reaction evidence="10 11">
        <text>D-sedoheptulose 7-phosphate + D-glyceraldehyde 3-phosphate = D-erythrose 4-phosphate + beta-D-fructose 6-phosphate</text>
        <dbReference type="Rhea" id="RHEA:17053"/>
        <dbReference type="ChEBI" id="CHEBI:16897"/>
        <dbReference type="ChEBI" id="CHEBI:57483"/>
        <dbReference type="ChEBI" id="CHEBI:57634"/>
        <dbReference type="ChEBI" id="CHEBI:59776"/>
        <dbReference type="EC" id="2.2.1.2"/>
    </reaction>
</comment>
<evidence type="ECO:0000256" key="10">
    <source>
        <dbReference type="ARBA" id="ARBA00048810"/>
    </source>
</evidence>
<dbReference type="InterPro" id="IPR018225">
    <property type="entry name" value="Transaldolase_AS"/>
</dbReference>
<dbReference type="RefSeq" id="WP_145276374.1">
    <property type="nucleotide sequence ID" value="NZ_CP036426.1"/>
</dbReference>
<keyword evidence="8 11" id="KW-0570">Pentose shunt</keyword>
<dbReference type="EC" id="2.2.1.2" evidence="5 11"/>
<evidence type="ECO:0000256" key="6">
    <source>
        <dbReference type="ARBA" id="ARBA00022490"/>
    </source>
</evidence>
<evidence type="ECO:0000256" key="2">
    <source>
        <dbReference type="ARBA" id="ARBA00004496"/>
    </source>
</evidence>
<comment type="pathway">
    <text evidence="3 11">Carbohydrate degradation; pentose phosphate pathway; D-glyceraldehyde 3-phosphate and beta-D-fructose 6-phosphate from D-ribose 5-phosphate and D-xylulose 5-phosphate (non-oxidative stage): step 2/3.</text>
</comment>
<keyword evidence="9 11" id="KW-0704">Schiff base</keyword>
<dbReference type="HAMAP" id="MF_00493">
    <property type="entry name" value="Transaldolase_2"/>
    <property type="match status" value="1"/>
</dbReference>
<evidence type="ECO:0000256" key="11">
    <source>
        <dbReference type="HAMAP-Rule" id="MF_00493"/>
    </source>
</evidence>
<dbReference type="KEGG" id="tpla:ElP_60690"/>
<evidence type="ECO:0000256" key="5">
    <source>
        <dbReference type="ARBA" id="ARBA00013151"/>
    </source>
</evidence>
<dbReference type="GO" id="GO:0005975">
    <property type="term" value="P:carbohydrate metabolic process"/>
    <property type="evidence" value="ECO:0007669"/>
    <property type="project" value="InterPro"/>
</dbReference>
<dbReference type="NCBIfam" id="TIGR00876">
    <property type="entry name" value="tal_mycobact"/>
    <property type="match status" value="1"/>
</dbReference>
<dbReference type="AlphaFoldDB" id="A0A518HB88"/>
<dbReference type="InterPro" id="IPR004732">
    <property type="entry name" value="Transaldolase_2"/>
</dbReference>
<organism evidence="12 13">
    <name type="scientific">Tautonia plasticadhaerens</name>
    <dbReference type="NCBI Taxonomy" id="2527974"/>
    <lineage>
        <taxon>Bacteria</taxon>
        <taxon>Pseudomonadati</taxon>
        <taxon>Planctomycetota</taxon>
        <taxon>Planctomycetia</taxon>
        <taxon>Isosphaerales</taxon>
        <taxon>Isosphaeraceae</taxon>
        <taxon>Tautonia</taxon>
    </lineage>
</organism>
<dbReference type="Pfam" id="PF00923">
    <property type="entry name" value="TAL_FSA"/>
    <property type="match status" value="1"/>
</dbReference>
<dbReference type="GO" id="GO:0004801">
    <property type="term" value="F:transaldolase activity"/>
    <property type="evidence" value="ECO:0007669"/>
    <property type="project" value="UniProtKB-UniRule"/>
</dbReference>
<proteinExistence type="inferred from homology"/>
<evidence type="ECO:0000313" key="13">
    <source>
        <dbReference type="Proteomes" id="UP000317835"/>
    </source>
</evidence>
<dbReference type="UniPathway" id="UPA00115">
    <property type="reaction ID" value="UER00414"/>
</dbReference>
<keyword evidence="7 11" id="KW-0808">Transferase</keyword>
<protein>
    <recommendedName>
        <fullName evidence="5 11">Transaldolase</fullName>
        <ecNumber evidence="5 11">2.2.1.2</ecNumber>
    </recommendedName>
</protein>
<dbReference type="OrthoDB" id="140919at2"/>
<evidence type="ECO:0000313" key="12">
    <source>
        <dbReference type="EMBL" id="QDV38120.1"/>
    </source>
</evidence>
<dbReference type="SUPFAM" id="SSF51569">
    <property type="entry name" value="Aldolase"/>
    <property type="match status" value="1"/>
</dbReference>
<dbReference type="NCBIfam" id="NF002881">
    <property type="entry name" value="PRK03343.1"/>
    <property type="match status" value="1"/>
</dbReference>
<dbReference type="PANTHER" id="PTHR10683">
    <property type="entry name" value="TRANSALDOLASE"/>
    <property type="match status" value="1"/>
</dbReference>
<dbReference type="Gene3D" id="3.20.20.70">
    <property type="entry name" value="Aldolase class I"/>
    <property type="match status" value="1"/>
</dbReference>
<comment type="function">
    <text evidence="1 11">Transaldolase is important for the balance of metabolites in the pentose-phosphate pathway.</text>
</comment>
<feature type="active site" description="Schiff-base intermediate with substrate" evidence="11">
    <location>
        <position position="144"/>
    </location>
</feature>
<dbReference type="InterPro" id="IPR001585">
    <property type="entry name" value="TAL/FSA"/>
</dbReference>
<accession>A0A518HB88</accession>
<dbReference type="PIRSF" id="PIRSF036915">
    <property type="entry name" value="Trnald_Bac_Plnt"/>
    <property type="match status" value="1"/>
</dbReference>
<dbReference type="PROSITE" id="PS01054">
    <property type="entry name" value="TRANSALDOLASE_1"/>
    <property type="match status" value="1"/>
</dbReference>
<dbReference type="InterPro" id="IPR013785">
    <property type="entry name" value="Aldolase_TIM"/>
</dbReference>
<dbReference type="GO" id="GO:0006098">
    <property type="term" value="P:pentose-phosphate shunt"/>
    <property type="evidence" value="ECO:0007669"/>
    <property type="project" value="UniProtKB-UniRule"/>
</dbReference>
<evidence type="ECO:0000256" key="8">
    <source>
        <dbReference type="ARBA" id="ARBA00023126"/>
    </source>
</evidence>
<dbReference type="EMBL" id="CP036426">
    <property type="protein sequence ID" value="QDV38120.1"/>
    <property type="molecule type" value="Genomic_DNA"/>
</dbReference>
<evidence type="ECO:0000256" key="1">
    <source>
        <dbReference type="ARBA" id="ARBA00003518"/>
    </source>
</evidence>